<dbReference type="SMART" id="SM00680">
    <property type="entry name" value="CLIP"/>
    <property type="match status" value="1"/>
</dbReference>
<dbReference type="FunFam" id="2.40.10.10:FF:000028">
    <property type="entry name" value="Serine protease easter"/>
    <property type="match status" value="1"/>
</dbReference>
<dbReference type="InterPro" id="IPR022700">
    <property type="entry name" value="CLIP"/>
</dbReference>
<dbReference type="InterPro" id="IPR001314">
    <property type="entry name" value="Peptidase_S1A"/>
</dbReference>
<dbReference type="EC" id="3.4.21.-" evidence="10"/>
<evidence type="ECO:0000256" key="9">
    <source>
        <dbReference type="ARBA" id="ARBA00024195"/>
    </source>
</evidence>
<proteinExistence type="inferred from homology"/>
<feature type="domain" description="Peptidase S1" evidence="11">
    <location>
        <begin position="119"/>
        <end position="316"/>
    </location>
</feature>
<keyword evidence="4 10" id="KW-0720">Serine protease</keyword>
<keyword evidence="2" id="KW-0732">Signal</keyword>
<organism evidence="13 14">
    <name type="scientific">Ceratitis capitata</name>
    <name type="common">Mediterranean fruit fly</name>
    <name type="synonym">Tephritis capitata</name>
    <dbReference type="NCBI Taxonomy" id="7213"/>
    <lineage>
        <taxon>Eukaryota</taxon>
        <taxon>Metazoa</taxon>
        <taxon>Ecdysozoa</taxon>
        <taxon>Arthropoda</taxon>
        <taxon>Hexapoda</taxon>
        <taxon>Insecta</taxon>
        <taxon>Pterygota</taxon>
        <taxon>Neoptera</taxon>
        <taxon>Endopterygota</taxon>
        <taxon>Diptera</taxon>
        <taxon>Brachycera</taxon>
        <taxon>Muscomorpha</taxon>
        <taxon>Tephritoidea</taxon>
        <taxon>Tephritidae</taxon>
        <taxon>Ceratitis</taxon>
        <taxon>Ceratitis</taxon>
    </lineage>
</organism>
<protein>
    <recommendedName>
        <fullName evidence="10">CLIP domain-containing serine protease</fullName>
        <ecNumber evidence="10">3.4.21.-</ecNumber>
    </recommendedName>
</protein>
<dbReference type="SUPFAM" id="SSF50494">
    <property type="entry name" value="Trypsin-like serine proteases"/>
    <property type="match status" value="1"/>
</dbReference>
<keyword evidence="1 10" id="KW-0645">Protease</keyword>
<evidence type="ECO:0000313" key="14">
    <source>
        <dbReference type="Proteomes" id="UP000606786"/>
    </source>
</evidence>
<keyword evidence="6" id="KW-0865">Zymogen</keyword>
<evidence type="ECO:0000256" key="8">
    <source>
        <dbReference type="ARBA" id="ARBA00023180"/>
    </source>
</evidence>
<gene>
    <name evidence="13" type="ORF">CCAP1982_LOCUS1802</name>
</gene>
<sequence length="333" mass="36776">MFRIVGVCLVLGVGFYVLAVNAVLISFGVCQTPSGLAGHCVPLADCKSLYDLILSAAPSEAQIEYLRRSFCGSDVNGTTALAKNRVCCGDNPNVKNNDPYSGKILPVEGSCGVTFNTRIFGGVDSSVDEFPWSALIKYRRPYNASALNCAGVLINQRYVLSAAHCLRNPSIPTTWKLDSIRLGEWDISTDPDCFPSADGKGRCVDPYVEVKIERIIIHEKYIPHSQSEFYDIALLRMAESVNYSDTIRPICLPINPVLRQMTFEKEYADVAGWGRTEISPYSTVKQTISLGIWNTDACASRFKTIGISLIRDCKCAQADKRSRTHVKVIQARR</sequence>
<comment type="similarity">
    <text evidence="9 10">Belongs to the peptidase S1 family. CLIP subfamily.</text>
</comment>
<comment type="domain">
    <text evidence="10">The clip domain consists of 35-55 residues which are 'knitted' together usually by 3 conserved disulfide bonds forming a clip-like compact structure.</text>
</comment>
<dbReference type="InterPro" id="IPR038565">
    <property type="entry name" value="CLIP_sf"/>
</dbReference>
<dbReference type="AlphaFoldDB" id="A0A811U2W5"/>
<keyword evidence="14" id="KW-1185">Reference proteome</keyword>
<evidence type="ECO:0000256" key="7">
    <source>
        <dbReference type="ARBA" id="ARBA00023157"/>
    </source>
</evidence>
<dbReference type="PRINTS" id="PR00722">
    <property type="entry name" value="CHYMOTRYPSIN"/>
</dbReference>
<reference evidence="13" key="1">
    <citation type="submission" date="2020-11" db="EMBL/GenBank/DDBJ databases">
        <authorList>
            <person name="Whitehead M."/>
        </authorList>
    </citation>
    <scope>NUCLEOTIDE SEQUENCE</scope>
    <source>
        <strain evidence="13">EGII</strain>
    </source>
</reference>
<dbReference type="GO" id="GO:0006508">
    <property type="term" value="P:proteolysis"/>
    <property type="evidence" value="ECO:0007669"/>
    <property type="project" value="UniProtKB-KW"/>
</dbReference>
<feature type="domain" description="Clip" evidence="12">
    <location>
        <begin position="29"/>
        <end position="88"/>
    </location>
</feature>
<keyword evidence="5" id="KW-0106">Calcium</keyword>
<keyword evidence="10" id="KW-0964">Secreted</keyword>
<dbReference type="Gene3D" id="2.40.10.10">
    <property type="entry name" value="Trypsin-like serine proteases"/>
    <property type="match status" value="2"/>
</dbReference>
<dbReference type="Proteomes" id="UP000606786">
    <property type="component" value="Unassembled WGS sequence"/>
</dbReference>
<accession>A0A811U2W5</accession>
<comment type="subcellular location">
    <subcellularLocation>
        <location evidence="10">Secreted</location>
    </subcellularLocation>
</comment>
<dbReference type="InterPro" id="IPR009003">
    <property type="entry name" value="Peptidase_S1_PA"/>
</dbReference>
<dbReference type="PANTHER" id="PTHR24256">
    <property type="entry name" value="TRYPTASE-RELATED"/>
    <property type="match status" value="1"/>
</dbReference>
<dbReference type="Pfam" id="PF00089">
    <property type="entry name" value="Trypsin"/>
    <property type="match status" value="1"/>
</dbReference>
<evidence type="ECO:0000313" key="13">
    <source>
        <dbReference type="EMBL" id="CAD6992971.1"/>
    </source>
</evidence>
<dbReference type="GO" id="GO:0005576">
    <property type="term" value="C:extracellular region"/>
    <property type="evidence" value="ECO:0007669"/>
    <property type="project" value="UniProtKB-SubCell"/>
</dbReference>
<dbReference type="PROSITE" id="PS00134">
    <property type="entry name" value="TRYPSIN_HIS"/>
    <property type="match status" value="1"/>
</dbReference>
<dbReference type="Pfam" id="PF12032">
    <property type="entry name" value="CLIP"/>
    <property type="match status" value="1"/>
</dbReference>
<evidence type="ECO:0000256" key="10">
    <source>
        <dbReference type="RuleBase" id="RU366078"/>
    </source>
</evidence>
<keyword evidence="3 10" id="KW-0378">Hydrolase</keyword>
<evidence type="ECO:0000256" key="5">
    <source>
        <dbReference type="ARBA" id="ARBA00022837"/>
    </source>
</evidence>
<evidence type="ECO:0000256" key="6">
    <source>
        <dbReference type="ARBA" id="ARBA00023145"/>
    </source>
</evidence>
<name>A0A811U2W5_CERCA</name>
<dbReference type="Gene3D" id="3.30.1640.30">
    <property type="match status" value="1"/>
</dbReference>
<evidence type="ECO:0000256" key="3">
    <source>
        <dbReference type="ARBA" id="ARBA00022801"/>
    </source>
</evidence>
<comment type="caution">
    <text evidence="13">The sequence shown here is derived from an EMBL/GenBank/DDBJ whole genome shotgun (WGS) entry which is preliminary data.</text>
</comment>
<dbReference type="OrthoDB" id="9028152at2759"/>
<dbReference type="InterPro" id="IPR018114">
    <property type="entry name" value="TRYPSIN_HIS"/>
</dbReference>
<dbReference type="GO" id="GO:0004252">
    <property type="term" value="F:serine-type endopeptidase activity"/>
    <property type="evidence" value="ECO:0007669"/>
    <property type="project" value="UniProtKB-UniRule"/>
</dbReference>
<dbReference type="CDD" id="cd00190">
    <property type="entry name" value="Tryp_SPc"/>
    <property type="match status" value="1"/>
</dbReference>
<evidence type="ECO:0000259" key="11">
    <source>
        <dbReference type="PROSITE" id="PS50240"/>
    </source>
</evidence>
<dbReference type="InterPro" id="IPR051487">
    <property type="entry name" value="Ser/Thr_Proteases_Immune/Dev"/>
</dbReference>
<dbReference type="PROSITE" id="PS51888">
    <property type="entry name" value="CLIP"/>
    <property type="match status" value="1"/>
</dbReference>
<dbReference type="EMBL" id="CAJHJT010000001">
    <property type="protein sequence ID" value="CAD6992971.1"/>
    <property type="molecule type" value="Genomic_DNA"/>
</dbReference>
<keyword evidence="8" id="KW-0325">Glycoprotein</keyword>
<dbReference type="PROSITE" id="PS50240">
    <property type="entry name" value="TRYPSIN_DOM"/>
    <property type="match status" value="1"/>
</dbReference>
<evidence type="ECO:0000256" key="1">
    <source>
        <dbReference type="ARBA" id="ARBA00022670"/>
    </source>
</evidence>
<evidence type="ECO:0000259" key="12">
    <source>
        <dbReference type="PROSITE" id="PS51888"/>
    </source>
</evidence>
<dbReference type="SMART" id="SM00020">
    <property type="entry name" value="Tryp_SPc"/>
    <property type="match status" value="1"/>
</dbReference>
<dbReference type="InterPro" id="IPR001254">
    <property type="entry name" value="Trypsin_dom"/>
</dbReference>
<evidence type="ECO:0000256" key="2">
    <source>
        <dbReference type="ARBA" id="ARBA00022729"/>
    </source>
</evidence>
<evidence type="ECO:0000256" key="4">
    <source>
        <dbReference type="ARBA" id="ARBA00022825"/>
    </source>
</evidence>
<dbReference type="InterPro" id="IPR043504">
    <property type="entry name" value="Peptidase_S1_PA_chymotrypsin"/>
</dbReference>
<keyword evidence="7" id="KW-1015">Disulfide bond</keyword>